<dbReference type="EMBL" id="NJHN03000099">
    <property type="protein sequence ID" value="KAH9415216.1"/>
    <property type="molecule type" value="Genomic_DNA"/>
</dbReference>
<name>A0ABQ8IY27_DERPT</name>
<gene>
    <name evidence="1" type="ORF">DERP_006308</name>
</gene>
<evidence type="ECO:0000313" key="1">
    <source>
        <dbReference type="EMBL" id="KAH9415216.1"/>
    </source>
</evidence>
<reference evidence="1 2" key="2">
    <citation type="journal article" date="2022" name="Mol. Biol. Evol.">
        <title>Comparative Genomics Reveals Insights into the Divergent Evolution of Astigmatic Mites and Household Pest Adaptations.</title>
        <authorList>
            <person name="Xiong Q."/>
            <person name="Wan A.T."/>
            <person name="Liu X."/>
            <person name="Fung C.S."/>
            <person name="Xiao X."/>
            <person name="Malainual N."/>
            <person name="Hou J."/>
            <person name="Wang L."/>
            <person name="Wang M."/>
            <person name="Yang K.Y."/>
            <person name="Cui Y."/>
            <person name="Leung E.L."/>
            <person name="Nong W."/>
            <person name="Shin S.K."/>
            <person name="Au S.W."/>
            <person name="Jeong K.Y."/>
            <person name="Chew F.T."/>
            <person name="Hui J.H."/>
            <person name="Leung T.F."/>
            <person name="Tungtrongchitr A."/>
            <person name="Zhong N."/>
            <person name="Liu Z."/>
            <person name="Tsui S.K."/>
        </authorList>
    </citation>
    <scope>NUCLEOTIDE SEQUENCE [LARGE SCALE GENOMIC DNA]</scope>
    <source>
        <strain evidence="1">Derp</strain>
    </source>
</reference>
<dbReference type="Proteomes" id="UP000887458">
    <property type="component" value="Unassembled WGS sequence"/>
</dbReference>
<proteinExistence type="predicted"/>
<sequence>MEFFSTSENASIGCVMEAIPNVQIEWEWRGRTIRNMSLMTFGRQMYLIRESYSSTGIMMSLLPVGNGQML</sequence>
<comment type="caution">
    <text evidence="1">The sequence shown here is derived from an EMBL/GenBank/DDBJ whole genome shotgun (WGS) entry which is preliminary data.</text>
</comment>
<protein>
    <submittedName>
        <fullName evidence="1">Uncharacterized protein</fullName>
    </submittedName>
</protein>
<reference evidence="1 2" key="1">
    <citation type="journal article" date="2018" name="J. Allergy Clin. Immunol.">
        <title>High-quality assembly of Dermatophagoides pteronyssinus genome and transcriptome reveals a wide range of novel allergens.</title>
        <authorList>
            <person name="Liu X.Y."/>
            <person name="Yang K.Y."/>
            <person name="Wang M.Q."/>
            <person name="Kwok J.S."/>
            <person name="Zeng X."/>
            <person name="Yang Z."/>
            <person name="Xiao X.J."/>
            <person name="Lau C.P."/>
            <person name="Li Y."/>
            <person name="Huang Z.M."/>
            <person name="Ba J.G."/>
            <person name="Yim A.K."/>
            <person name="Ouyang C.Y."/>
            <person name="Ngai S.M."/>
            <person name="Chan T.F."/>
            <person name="Leung E.L."/>
            <person name="Liu L."/>
            <person name="Liu Z.G."/>
            <person name="Tsui S.K."/>
        </authorList>
    </citation>
    <scope>NUCLEOTIDE SEQUENCE [LARGE SCALE GENOMIC DNA]</scope>
    <source>
        <strain evidence="1">Derp</strain>
    </source>
</reference>
<keyword evidence="2" id="KW-1185">Reference proteome</keyword>
<accession>A0ABQ8IY27</accession>
<evidence type="ECO:0000313" key="2">
    <source>
        <dbReference type="Proteomes" id="UP000887458"/>
    </source>
</evidence>
<organism evidence="1 2">
    <name type="scientific">Dermatophagoides pteronyssinus</name>
    <name type="common">European house dust mite</name>
    <dbReference type="NCBI Taxonomy" id="6956"/>
    <lineage>
        <taxon>Eukaryota</taxon>
        <taxon>Metazoa</taxon>
        <taxon>Ecdysozoa</taxon>
        <taxon>Arthropoda</taxon>
        <taxon>Chelicerata</taxon>
        <taxon>Arachnida</taxon>
        <taxon>Acari</taxon>
        <taxon>Acariformes</taxon>
        <taxon>Sarcoptiformes</taxon>
        <taxon>Astigmata</taxon>
        <taxon>Psoroptidia</taxon>
        <taxon>Analgoidea</taxon>
        <taxon>Pyroglyphidae</taxon>
        <taxon>Dermatophagoidinae</taxon>
        <taxon>Dermatophagoides</taxon>
    </lineage>
</organism>